<feature type="signal peptide" evidence="3">
    <location>
        <begin position="1"/>
        <end position="27"/>
    </location>
</feature>
<gene>
    <name evidence="4" type="ORF">G3T37_10440</name>
</gene>
<accession>A0A7C9PNM7</accession>
<keyword evidence="2" id="KW-1133">Transmembrane helix</keyword>
<feature type="region of interest" description="Disordered" evidence="1">
    <location>
        <begin position="282"/>
        <end position="333"/>
    </location>
</feature>
<proteinExistence type="predicted"/>
<feature type="compositionally biased region" description="Acidic residues" evidence="1">
    <location>
        <begin position="703"/>
        <end position="718"/>
    </location>
</feature>
<name>A0A7C9PNM7_9MICO</name>
<feature type="compositionally biased region" description="Polar residues" evidence="1">
    <location>
        <begin position="318"/>
        <end position="333"/>
    </location>
</feature>
<reference evidence="4 5" key="1">
    <citation type="journal article" date="2014" name="Int. J. Syst. Evol. Microbiol.">
        <title>Description of Galbitalea soli gen. nov., sp. nov., and Frondihabitans sucicola sp. nov.</title>
        <authorList>
            <person name="Kim S.J."/>
            <person name="Lim J.M."/>
            <person name="Ahn J.H."/>
            <person name="Weon H.Y."/>
            <person name="Hamada M."/>
            <person name="Suzuki K."/>
            <person name="Ahn T.Y."/>
            <person name="Kwon S.W."/>
        </authorList>
    </citation>
    <scope>NUCLEOTIDE SEQUENCE [LARGE SCALE GENOMIC DNA]</scope>
    <source>
        <strain evidence="4 5">NBRC 108727</strain>
    </source>
</reference>
<evidence type="ECO:0000313" key="4">
    <source>
        <dbReference type="EMBL" id="NEM91772.1"/>
    </source>
</evidence>
<protein>
    <submittedName>
        <fullName evidence="4">Uncharacterized protein</fullName>
    </submittedName>
</protein>
<evidence type="ECO:0000313" key="5">
    <source>
        <dbReference type="Proteomes" id="UP000479756"/>
    </source>
</evidence>
<dbReference type="RefSeq" id="WP_163473841.1">
    <property type="nucleotide sequence ID" value="NZ_JAAGWZ010000003.1"/>
</dbReference>
<feature type="region of interest" description="Disordered" evidence="1">
    <location>
        <begin position="698"/>
        <end position="732"/>
    </location>
</feature>
<keyword evidence="2" id="KW-0472">Membrane</keyword>
<feature type="transmembrane region" description="Helical" evidence="2">
    <location>
        <begin position="673"/>
        <end position="691"/>
    </location>
</feature>
<keyword evidence="2" id="KW-0812">Transmembrane</keyword>
<sequence length="732" mass="75179">MNLKAVLATSALILGLASAGAVTPAVAATTSSGAAILSVVPTDQGSLTANSPLELTLTIGDAAGGGLPAGTATVSVNRTPLGSRTALDAWLSDAKGSSTADRQVFQTTSQAIPAGQDQQFRLTVPAASLGFGAPGVYAVAVAVTSGVETLGTARTAVVWQTGSTSPVSVAIAAPLSAPAATTGFIDSATLATYTAPGGVLTRELDDLLGTPVAIGIDPRVIASIRVLGRSAPLTARTWLARLEAAPNETFPLSWGDADLTVALQAGAERVPAVQPLDYAIDPKQFATPPTPSPTPTDTGTIVPSETGTLAPTVPDPSATDNSNPQADPTLPTSADLTAWNYTLPTLSWPADDSVSRSDLAPLRASGYSSLILASDNLKRADSTVPGFAIGATTGIVSDRSASAQLRAATAATSLSQWQSAVAGLTASLAQASLTGSGGGRASLLLTLGRNWVDDGIQLDRAVTSIYSRAWVAQGSLAAQVQGPRTSATLTSMSEKDARVDLVRQLLATQPPIVRFSRAIADSPQTLTSGHRIELLTLLSNAWTADSAGWETASRAFVAESEKILASVQVAKSSTITIPSSQGSVPVIVSNGYAQPITVYVTVRSQSTSLTIDPKYRRVLVTVDANSQRRVQVPVQSLSNGRVRIVIALVAPSGDRVGDRRGIDINVQAGWETAGTLVFGALIIAIFAVGVVRNIRKRRRRGDDTDESDTDTDDPDDTDADARAGRSPGASDG</sequence>
<dbReference type="Proteomes" id="UP000479756">
    <property type="component" value="Unassembled WGS sequence"/>
</dbReference>
<organism evidence="4 5">
    <name type="scientific">Galbitalea soli</name>
    <dbReference type="NCBI Taxonomy" id="1268042"/>
    <lineage>
        <taxon>Bacteria</taxon>
        <taxon>Bacillati</taxon>
        <taxon>Actinomycetota</taxon>
        <taxon>Actinomycetes</taxon>
        <taxon>Micrococcales</taxon>
        <taxon>Microbacteriaceae</taxon>
        <taxon>Galbitalea</taxon>
    </lineage>
</organism>
<evidence type="ECO:0000256" key="2">
    <source>
        <dbReference type="SAM" id="Phobius"/>
    </source>
</evidence>
<dbReference type="AlphaFoldDB" id="A0A7C9PNM7"/>
<evidence type="ECO:0000256" key="1">
    <source>
        <dbReference type="SAM" id="MobiDB-lite"/>
    </source>
</evidence>
<comment type="caution">
    <text evidence="4">The sequence shown here is derived from an EMBL/GenBank/DDBJ whole genome shotgun (WGS) entry which is preliminary data.</text>
</comment>
<dbReference type="Pfam" id="PF19516">
    <property type="entry name" value="DUF6049"/>
    <property type="match status" value="1"/>
</dbReference>
<keyword evidence="3" id="KW-0732">Signal</keyword>
<dbReference type="InterPro" id="IPR046112">
    <property type="entry name" value="DUF6049"/>
</dbReference>
<evidence type="ECO:0000256" key="3">
    <source>
        <dbReference type="SAM" id="SignalP"/>
    </source>
</evidence>
<dbReference type="EMBL" id="JAAGWZ010000003">
    <property type="protein sequence ID" value="NEM91772.1"/>
    <property type="molecule type" value="Genomic_DNA"/>
</dbReference>
<keyword evidence="5" id="KW-1185">Reference proteome</keyword>
<feature type="chain" id="PRO_5029017989" evidence="3">
    <location>
        <begin position="28"/>
        <end position="732"/>
    </location>
</feature>